<dbReference type="Gene3D" id="3.90.1200.10">
    <property type="match status" value="1"/>
</dbReference>
<keyword evidence="1" id="KW-0614">Plasmid</keyword>
<protein>
    <submittedName>
        <fullName evidence="1">Phosphotransferase</fullName>
    </submittedName>
</protein>
<dbReference type="Proteomes" id="UP001234585">
    <property type="component" value="Plasmid unnamed7"/>
</dbReference>
<dbReference type="SUPFAM" id="SSF56112">
    <property type="entry name" value="Protein kinase-like (PK-like)"/>
    <property type="match status" value="1"/>
</dbReference>
<dbReference type="GO" id="GO:0006646">
    <property type="term" value="P:phosphatidylethanolamine biosynthetic process"/>
    <property type="evidence" value="ECO:0007669"/>
    <property type="project" value="TreeGrafter"/>
</dbReference>
<sequence>MSEPDKTLGESLTIEDVLASIPHWQGRITRFQPVGGGISNVNWRVWVDDEPGTFFVKIPGRGTELFINRDVSLEASLKAEAVGIGPRVHRLNTPHGVEVVDFIDGYQAASNRDFLRPTVREAVVRTYRKLHDSGLLSQTKTVFDMIEEHCTQIQQVGAILPDRVLSLMEYYTQARLALEAAGMDLVPCFNDPMPGNFLLGAGDDLILIDYEYASNNDRCYDLGAWSTEMFFDQAAEREIIEAYFGTFDQRMFNRMTVYKVLADIKWTLWAMLQNTISTLDFDFYKYGVWKQIRARSIIDDPRWPHLLKDL</sequence>
<dbReference type="Gene3D" id="3.30.200.20">
    <property type="entry name" value="Phosphorylase Kinase, domain 1"/>
    <property type="match status" value="1"/>
</dbReference>
<evidence type="ECO:0000313" key="1">
    <source>
        <dbReference type="EMBL" id="WLS01452.1"/>
    </source>
</evidence>
<dbReference type="PANTHER" id="PTHR22603">
    <property type="entry name" value="CHOLINE/ETHANOALAMINE KINASE"/>
    <property type="match status" value="1"/>
</dbReference>
<accession>A0AA50CU71</accession>
<evidence type="ECO:0000313" key="2">
    <source>
        <dbReference type="Proteomes" id="UP001234585"/>
    </source>
</evidence>
<dbReference type="Pfam" id="PF01633">
    <property type="entry name" value="Choline_kinase"/>
    <property type="match status" value="1"/>
</dbReference>
<reference evidence="1 2" key="1">
    <citation type="submission" date="2023-08" db="EMBL/GenBank/DDBJ databases">
        <title>Pathogen: clinical or host-associated sample.</title>
        <authorList>
            <person name="Hergert J."/>
            <person name="Casey R."/>
            <person name="Wagner J."/>
            <person name="Young E.L."/>
            <person name="Oakeson K.F."/>
        </authorList>
    </citation>
    <scope>NUCLEOTIDE SEQUENCE [LARGE SCALE GENOMIC DNA]</scope>
    <source>
        <strain evidence="1 2">1760953</strain>
        <plasmid evidence="1 2">unnamed7</plasmid>
    </source>
</reference>
<name>A0AA50CU71_9HYPH</name>
<gene>
    <name evidence="1" type="ORF">Q9313_28490</name>
</gene>
<dbReference type="PANTHER" id="PTHR22603:SF66">
    <property type="entry name" value="ETHANOLAMINE KINASE"/>
    <property type="match status" value="1"/>
</dbReference>
<proteinExistence type="predicted"/>
<dbReference type="AlphaFoldDB" id="A0AA50CU71"/>
<dbReference type="RefSeq" id="WP_306041967.1">
    <property type="nucleotide sequence ID" value="NZ_CP132309.1"/>
</dbReference>
<dbReference type="CDD" id="cd05151">
    <property type="entry name" value="ChoK-like"/>
    <property type="match status" value="1"/>
</dbReference>
<dbReference type="InterPro" id="IPR011009">
    <property type="entry name" value="Kinase-like_dom_sf"/>
</dbReference>
<dbReference type="GO" id="GO:0005737">
    <property type="term" value="C:cytoplasm"/>
    <property type="evidence" value="ECO:0007669"/>
    <property type="project" value="TreeGrafter"/>
</dbReference>
<dbReference type="GO" id="GO:0004305">
    <property type="term" value="F:ethanolamine kinase activity"/>
    <property type="evidence" value="ECO:0007669"/>
    <property type="project" value="TreeGrafter"/>
</dbReference>
<keyword evidence="2" id="KW-1185">Reference proteome</keyword>
<dbReference type="EMBL" id="CP132309">
    <property type="protein sequence ID" value="WLS01452.1"/>
    <property type="molecule type" value="Genomic_DNA"/>
</dbReference>
<organism evidence="1 2">
    <name type="scientific">Shinella sumterensis</name>
    <dbReference type="NCBI Taxonomy" id="1967501"/>
    <lineage>
        <taxon>Bacteria</taxon>
        <taxon>Pseudomonadati</taxon>
        <taxon>Pseudomonadota</taxon>
        <taxon>Alphaproteobacteria</taxon>
        <taxon>Hyphomicrobiales</taxon>
        <taxon>Rhizobiaceae</taxon>
        <taxon>Shinella</taxon>
    </lineage>
</organism>
<geneLocation type="plasmid" evidence="1 2">
    <name>unnamed7</name>
</geneLocation>